<evidence type="ECO:0000313" key="3">
    <source>
        <dbReference type="Proteomes" id="UP000291933"/>
    </source>
</evidence>
<comment type="caution">
    <text evidence="2">The sequence shown here is derived from an EMBL/GenBank/DDBJ whole genome shotgun (WGS) entry which is preliminary data.</text>
</comment>
<reference evidence="2 3" key="1">
    <citation type="submission" date="2019-01" db="EMBL/GenBank/DDBJ databases">
        <title>Lactibacter flavus gen. nov., sp. nov., a novel bacterium of the family Propionibacteriaceae isolated from raw milk and dairy products.</title>
        <authorList>
            <person name="Huptas C."/>
            <person name="Wenning M."/>
            <person name="Breitenwieser F."/>
            <person name="Doll E."/>
            <person name="Von Neubeck M."/>
            <person name="Busse H.-J."/>
            <person name="Scherer S."/>
        </authorList>
    </citation>
    <scope>NUCLEOTIDE SEQUENCE [LARGE SCALE GENOMIC DNA]</scope>
    <source>
        <strain evidence="2 3">DSM 22130</strain>
    </source>
</reference>
<feature type="transmembrane region" description="Helical" evidence="1">
    <location>
        <begin position="56"/>
        <end position="74"/>
    </location>
</feature>
<feature type="transmembrane region" description="Helical" evidence="1">
    <location>
        <begin position="31"/>
        <end position="50"/>
    </location>
</feature>
<dbReference type="InterPro" id="IPR021449">
    <property type="entry name" value="DUF3099"/>
</dbReference>
<gene>
    <name evidence="2" type="ORF">ET996_05695</name>
</gene>
<sequence>MANGRKGAIPALITSARISKSLDADQRMKRYLWSMTVRVVCFIAACLTPFPANILLIAGAAIIPGIAVILANAIDMRVPVETVADAPGAVPALTTGVVVQGGVEDAVLLPNGDER</sequence>
<accession>A0A4Q9KLN1</accession>
<evidence type="ECO:0000256" key="1">
    <source>
        <dbReference type="SAM" id="Phobius"/>
    </source>
</evidence>
<dbReference type="AlphaFoldDB" id="A0A4Q9KLN1"/>
<dbReference type="OrthoDB" id="4229919at2"/>
<keyword evidence="1" id="KW-0812">Transmembrane</keyword>
<name>A0A4Q9KLN1_PROTD</name>
<dbReference type="Pfam" id="PF11298">
    <property type="entry name" value="DUF3099"/>
    <property type="match status" value="1"/>
</dbReference>
<evidence type="ECO:0000313" key="2">
    <source>
        <dbReference type="EMBL" id="TBT95304.1"/>
    </source>
</evidence>
<organism evidence="2 3">
    <name type="scientific">Propioniciclava tarda</name>
    <dbReference type="NCBI Taxonomy" id="433330"/>
    <lineage>
        <taxon>Bacteria</taxon>
        <taxon>Bacillati</taxon>
        <taxon>Actinomycetota</taxon>
        <taxon>Actinomycetes</taxon>
        <taxon>Propionibacteriales</taxon>
        <taxon>Propionibacteriaceae</taxon>
        <taxon>Propioniciclava</taxon>
    </lineage>
</organism>
<proteinExistence type="predicted"/>
<protein>
    <submittedName>
        <fullName evidence="2">DUF3099 domain-containing protein</fullName>
    </submittedName>
</protein>
<dbReference type="Proteomes" id="UP000291933">
    <property type="component" value="Unassembled WGS sequence"/>
</dbReference>
<keyword evidence="3" id="KW-1185">Reference proteome</keyword>
<dbReference type="EMBL" id="SDMR01000005">
    <property type="protein sequence ID" value="TBT95304.1"/>
    <property type="molecule type" value="Genomic_DNA"/>
</dbReference>
<keyword evidence="1" id="KW-0472">Membrane</keyword>
<keyword evidence="1" id="KW-1133">Transmembrane helix</keyword>
<dbReference type="RefSeq" id="WP_131171600.1">
    <property type="nucleotide sequence ID" value="NZ_FXTL01000008.1"/>
</dbReference>